<dbReference type="Proteomes" id="UP000619355">
    <property type="component" value="Unassembled WGS sequence"/>
</dbReference>
<comment type="caution">
    <text evidence="1">The sequence shown here is derived from an EMBL/GenBank/DDBJ whole genome shotgun (WGS) entry which is preliminary data.</text>
</comment>
<gene>
    <name evidence="1" type="ORF">GCM10018980_29360</name>
</gene>
<accession>A0A919C5Y6</accession>
<organism evidence="1 2">
    <name type="scientific">Streptomyces capoamus</name>
    <dbReference type="NCBI Taxonomy" id="68183"/>
    <lineage>
        <taxon>Bacteria</taxon>
        <taxon>Bacillati</taxon>
        <taxon>Actinomycetota</taxon>
        <taxon>Actinomycetes</taxon>
        <taxon>Kitasatosporales</taxon>
        <taxon>Streptomycetaceae</taxon>
        <taxon>Streptomyces</taxon>
    </lineage>
</organism>
<sequence>MLSDGAGELSEQLDGPLEHAKAVGLDYAIGSQEANDWALTRTRMLAILREIPESVRYNSSPE</sequence>
<protein>
    <submittedName>
        <fullName evidence="1">Uncharacterized protein</fullName>
    </submittedName>
</protein>
<keyword evidence="2" id="KW-1185">Reference proteome</keyword>
<evidence type="ECO:0000313" key="1">
    <source>
        <dbReference type="EMBL" id="GHG48810.1"/>
    </source>
</evidence>
<evidence type="ECO:0000313" key="2">
    <source>
        <dbReference type="Proteomes" id="UP000619355"/>
    </source>
</evidence>
<name>A0A919C5Y6_9ACTN</name>
<dbReference type="AlphaFoldDB" id="A0A919C5Y6"/>
<reference evidence="2" key="1">
    <citation type="journal article" date="2019" name="Int. J. Syst. Evol. Microbiol.">
        <title>The Global Catalogue of Microorganisms (GCM) 10K type strain sequencing project: providing services to taxonomists for standard genome sequencing and annotation.</title>
        <authorList>
            <consortium name="The Broad Institute Genomics Platform"/>
            <consortium name="The Broad Institute Genome Sequencing Center for Infectious Disease"/>
            <person name="Wu L."/>
            <person name="Ma J."/>
        </authorList>
    </citation>
    <scope>NUCLEOTIDE SEQUENCE [LARGE SCALE GENOMIC DNA]</scope>
    <source>
        <strain evidence="2">JCM 4253</strain>
    </source>
</reference>
<proteinExistence type="predicted"/>
<dbReference type="EMBL" id="BNBF01000007">
    <property type="protein sequence ID" value="GHG48810.1"/>
    <property type="molecule type" value="Genomic_DNA"/>
</dbReference>